<dbReference type="InterPro" id="IPR042089">
    <property type="entry name" value="Peptidase_M13_dom_2"/>
</dbReference>
<dbReference type="PANTHER" id="PTHR11733">
    <property type="entry name" value="ZINC METALLOPROTEASE FAMILY M13 NEPRILYSIN-RELATED"/>
    <property type="match status" value="1"/>
</dbReference>
<evidence type="ECO:0000256" key="6">
    <source>
        <dbReference type="ARBA" id="ARBA00023049"/>
    </source>
</evidence>
<reference evidence="10 11" key="1">
    <citation type="submission" date="2024-01" db="EMBL/GenBank/DDBJ databases">
        <title>The genome of the rayed Mediterranean limpet Patella caerulea (Linnaeus, 1758).</title>
        <authorList>
            <person name="Anh-Thu Weber A."/>
            <person name="Halstead-Nussloch G."/>
        </authorList>
    </citation>
    <scope>NUCLEOTIDE SEQUENCE [LARGE SCALE GENOMIC DNA]</scope>
    <source>
        <strain evidence="10">AATW-2023a</strain>
        <tissue evidence="10">Whole specimen</tissue>
    </source>
</reference>
<keyword evidence="7" id="KW-1133">Transmembrane helix</keyword>
<evidence type="ECO:0000259" key="8">
    <source>
        <dbReference type="Pfam" id="PF01431"/>
    </source>
</evidence>
<keyword evidence="7" id="KW-0472">Membrane</keyword>
<feature type="domain" description="Peptidase M13 C-terminal" evidence="8">
    <location>
        <begin position="532"/>
        <end position="736"/>
    </location>
</feature>
<keyword evidence="4" id="KW-0378">Hydrolase</keyword>
<dbReference type="GO" id="GO:0005886">
    <property type="term" value="C:plasma membrane"/>
    <property type="evidence" value="ECO:0007669"/>
    <property type="project" value="TreeGrafter"/>
</dbReference>
<gene>
    <name evidence="10" type="ORF">SNE40_014424</name>
</gene>
<dbReference type="PROSITE" id="PS51885">
    <property type="entry name" value="NEPRILYSIN"/>
    <property type="match status" value="1"/>
</dbReference>
<keyword evidence="3" id="KW-0479">Metal-binding</keyword>
<name>A0AAN8PJ32_PATCE</name>
<dbReference type="InterPro" id="IPR018497">
    <property type="entry name" value="Peptidase_M13_C"/>
</dbReference>
<keyword evidence="2" id="KW-0645">Protease</keyword>
<evidence type="ECO:0000313" key="11">
    <source>
        <dbReference type="Proteomes" id="UP001347796"/>
    </source>
</evidence>
<evidence type="ECO:0000256" key="5">
    <source>
        <dbReference type="ARBA" id="ARBA00022833"/>
    </source>
</evidence>
<dbReference type="EMBL" id="JAZGQO010000010">
    <property type="protein sequence ID" value="KAK6176068.1"/>
    <property type="molecule type" value="Genomic_DNA"/>
</dbReference>
<dbReference type="Pfam" id="PF05649">
    <property type="entry name" value="Peptidase_M13_N"/>
    <property type="match status" value="1"/>
</dbReference>
<accession>A0AAN8PJ32</accession>
<dbReference type="InterPro" id="IPR008753">
    <property type="entry name" value="Peptidase_M13_N"/>
</dbReference>
<dbReference type="Pfam" id="PF01431">
    <property type="entry name" value="Peptidase_M13"/>
    <property type="match status" value="1"/>
</dbReference>
<dbReference type="SUPFAM" id="SSF55486">
    <property type="entry name" value="Metalloproteases ('zincins'), catalytic domain"/>
    <property type="match status" value="1"/>
</dbReference>
<feature type="domain" description="Peptidase M13 N-terminal" evidence="9">
    <location>
        <begin position="85"/>
        <end position="473"/>
    </location>
</feature>
<keyword evidence="11" id="KW-1185">Reference proteome</keyword>
<dbReference type="PANTHER" id="PTHR11733:SF133">
    <property type="entry name" value="PHOSPHATE-REGULATING NEUTRAL ENDOPEPTIDASE PHEX"/>
    <property type="match status" value="1"/>
</dbReference>
<evidence type="ECO:0000256" key="2">
    <source>
        <dbReference type="ARBA" id="ARBA00022670"/>
    </source>
</evidence>
<protein>
    <submittedName>
        <fullName evidence="10">Uncharacterized protein</fullName>
    </submittedName>
</protein>
<feature type="transmembrane region" description="Helical" evidence="7">
    <location>
        <begin position="25"/>
        <end position="46"/>
    </location>
</feature>
<proteinExistence type="predicted"/>
<evidence type="ECO:0000256" key="7">
    <source>
        <dbReference type="SAM" id="Phobius"/>
    </source>
</evidence>
<dbReference type="InterPro" id="IPR024079">
    <property type="entry name" value="MetalloPept_cat_dom_sf"/>
</dbReference>
<dbReference type="GO" id="GO:0046872">
    <property type="term" value="F:metal ion binding"/>
    <property type="evidence" value="ECO:0007669"/>
    <property type="project" value="UniProtKB-KW"/>
</dbReference>
<evidence type="ECO:0000259" key="9">
    <source>
        <dbReference type="Pfam" id="PF05649"/>
    </source>
</evidence>
<dbReference type="CDD" id="cd08662">
    <property type="entry name" value="M13"/>
    <property type="match status" value="1"/>
</dbReference>
<evidence type="ECO:0000313" key="10">
    <source>
        <dbReference type="EMBL" id="KAK6176068.1"/>
    </source>
</evidence>
<dbReference type="PRINTS" id="PR00786">
    <property type="entry name" value="NEPRILYSIN"/>
</dbReference>
<sequence>MVRETYVVQPGGGTSGKGCTDREKIFVFLTIVFALLSIALIIVLALELTEDHYYSGDPESRTCMAIECVKDSAALLNSIDFSVNPCDDFYEYSCGNWIKNHIIPEDKSSFKRFEDTRDKVDLMLKALLETPISKTESNATKKAKWLYKSCSNEEVIDQRGLDPLGPLFKDLGGWPIITPQWDGRNFDIENLLIKLHQLNTDYLLKVTVRPDERNSSKNTIVLDQGSLGLPSKDYYLKDRDDKYISVYEQLARDLARMFGAESRQAATETREMIDLEIKLANYTSAIASRRDRNKLYNKMTVAQLRRDIPWFDWNRLLNGVFRDVDIPIPDWTPIVVYTPEYLKNMVRLVRNTSSRTVANYLIWRLLKDRLSDLPEGYRAVARNYNRVVYGIKREQPRWKMCAEYVKNTLGHAVGRMFVERYFDETSKDKSEVMIKYVEKAFNEMLMEAEWMDKTTKEYALKKADNIIKKIAYPDWILDNYYLNKEYQKVNYNPDYYFENVVASLKFLTKKNLLQLRESVNKTKWTTTPAVVNAYYQTTENAITFPAGILQPPFYSKHYPMSLVFGGIGMVIGHEITHGFDDEGRQFDDQGNLRQWWTRESQRKFTELAQCMIDQYSNYSVNGEYVRGNQTVGENIADNGGVKAAYRAYHEWKEAEEFQYGRLPGLNLTANQLFFVNFAQVWCAVTSPEADRNQLLTDSHSPGAYRVIGSLSNNEDFSKVFECPLGSRMNPEKKCKVW</sequence>
<comment type="caution">
    <text evidence="10">The sequence shown here is derived from an EMBL/GenBank/DDBJ whole genome shotgun (WGS) entry which is preliminary data.</text>
</comment>
<evidence type="ECO:0000256" key="4">
    <source>
        <dbReference type="ARBA" id="ARBA00022801"/>
    </source>
</evidence>
<keyword evidence="5" id="KW-0862">Zinc</keyword>
<dbReference type="InterPro" id="IPR000718">
    <property type="entry name" value="Peptidase_M13"/>
</dbReference>
<dbReference type="Gene3D" id="1.10.1380.10">
    <property type="entry name" value="Neutral endopeptidase , domain2"/>
    <property type="match status" value="1"/>
</dbReference>
<dbReference type="GO" id="GO:0004222">
    <property type="term" value="F:metalloendopeptidase activity"/>
    <property type="evidence" value="ECO:0007669"/>
    <property type="project" value="InterPro"/>
</dbReference>
<dbReference type="GO" id="GO:0016485">
    <property type="term" value="P:protein processing"/>
    <property type="evidence" value="ECO:0007669"/>
    <property type="project" value="TreeGrafter"/>
</dbReference>
<evidence type="ECO:0000256" key="1">
    <source>
        <dbReference type="ARBA" id="ARBA00001947"/>
    </source>
</evidence>
<keyword evidence="7" id="KW-0812">Transmembrane</keyword>
<evidence type="ECO:0000256" key="3">
    <source>
        <dbReference type="ARBA" id="ARBA00022723"/>
    </source>
</evidence>
<dbReference type="Gene3D" id="3.40.390.10">
    <property type="entry name" value="Collagenase (Catalytic Domain)"/>
    <property type="match status" value="1"/>
</dbReference>
<comment type="cofactor">
    <cofactor evidence="1">
        <name>Zn(2+)</name>
        <dbReference type="ChEBI" id="CHEBI:29105"/>
    </cofactor>
</comment>
<keyword evidence="6" id="KW-0482">Metalloprotease</keyword>
<dbReference type="AlphaFoldDB" id="A0AAN8PJ32"/>
<dbReference type="Proteomes" id="UP001347796">
    <property type="component" value="Unassembled WGS sequence"/>
</dbReference>
<organism evidence="10 11">
    <name type="scientific">Patella caerulea</name>
    <name type="common">Rayed Mediterranean limpet</name>
    <dbReference type="NCBI Taxonomy" id="87958"/>
    <lineage>
        <taxon>Eukaryota</taxon>
        <taxon>Metazoa</taxon>
        <taxon>Spiralia</taxon>
        <taxon>Lophotrochozoa</taxon>
        <taxon>Mollusca</taxon>
        <taxon>Gastropoda</taxon>
        <taxon>Patellogastropoda</taxon>
        <taxon>Patelloidea</taxon>
        <taxon>Patellidae</taxon>
        <taxon>Patella</taxon>
    </lineage>
</organism>